<dbReference type="EMBL" id="OFSM01000008">
    <property type="protein sequence ID" value="SOY29049.1"/>
    <property type="molecule type" value="Genomic_DNA"/>
</dbReference>
<dbReference type="InterPro" id="IPR043128">
    <property type="entry name" value="Rev_trsase/Diguanyl_cyclase"/>
</dbReference>
<dbReference type="Gene3D" id="1.10.3210.10">
    <property type="entry name" value="Hypothetical protein af1432"/>
    <property type="match status" value="1"/>
</dbReference>
<dbReference type="NCBIfam" id="TIGR00254">
    <property type="entry name" value="GGDEF"/>
    <property type="match status" value="1"/>
</dbReference>
<dbReference type="PANTHER" id="PTHR45138:SF9">
    <property type="entry name" value="DIGUANYLATE CYCLASE DGCM-RELATED"/>
    <property type="match status" value="1"/>
</dbReference>
<dbReference type="InterPro" id="IPR029787">
    <property type="entry name" value="Nucleotide_cyclase"/>
</dbReference>
<reference evidence="3 4" key="1">
    <citation type="submission" date="2018-01" db="EMBL/GenBank/DDBJ databases">
        <authorList>
            <person name="Gaut B.S."/>
            <person name="Morton B.R."/>
            <person name="Clegg M.T."/>
            <person name="Duvall M.R."/>
        </authorList>
    </citation>
    <scope>NUCLEOTIDE SEQUENCE [LARGE SCALE GENOMIC DNA]</scope>
    <source>
        <strain evidence="3">GP69</strain>
    </source>
</reference>
<dbReference type="PROSITE" id="PS50887">
    <property type="entry name" value="GGDEF"/>
    <property type="match status" value="1"/>
</dbReference>
<dbReference type="CDD" id="cd01949">
    <property type="entry name" value="GGDEF"/>
    <property type="match status" value="1"/>
</dbReference>
<dbReference type="Pfam" id="PF10114">
    <property type="entry name" value="PocR"/>
    <property type="match status" value="1"/>
</dbReference>
<accession>A0A2K4ZF18</accession>
<dbReference type="InterPro" id="IPR018771">
    <property type="entry name" value="PocR_dom"/>
</dbReference>
<dbReference type="InterPro" id="IPR050469">
    <property type="entry name" value="Diguanylate_Cyclase"/>
</dbReference>
<dbReference type="SUPFAM" id="SSF55073">
    <property type="entry name" value="Nucleotide cyclase"/>
    <property type="match status" value="1"/>
</dbReference>
<dbReference type="Pfam" id="PF00990">
    <property type="entry name" value="GGDEF"/>
    <property type="match status" value="1"/>
</dbReference>
<evidence type="ECO:0000259" key="2">
    <source>
        <dbReference type="PROSITE" id="PS51832"/>
    </source>
</evidence>
<dbReference type="RefSeq" id="WP_172455035.1">
    <property type="nucleotide sequence ID" value="NZ_CANRXC010000015.1"/>
</dbReference>
<sequence>MGTYNFSDIFDISALQGLLESLSAALGVGICIRDQHGKYLFRSRECGVCCDLLEEAPVGSDEQAPETVYQAFTPCVRYCQAAGLTDAVIPVMNDTVLAAVIQVGWVRLSEQEIDDAEYLTIARALQLDEEQFLESVHAVPLLTRTHFDNILNAVSLIMEHFSQLGHKNMYLKSVISSLESQEFLHQQEKNVLANLAEKDSMTGLYNRRKFEEVVALYARLKTRKICMISADANFLKLTNDIFGHESGDHLLQAIAKIMNDLAKSDWLVARCGGDEFRVVLPDTTLETALDYCRRVARNCRRDKSLALPLSVALGAAEWNSEKETLQDCFSRADAKMYQNKTALKHELRIPNYIMERLYDRQVLSKEVVEFTASLTLDFALYLNFTGEHAKEASLAAHFQDIGMAKLPESAAIRGQSRTEEETTQIQMHVTHSYTMARQFDELYKLADIIHCSHENWDGSGYPSSLKGDHVPIESRIIHLVSDYARRTHPTVTGGYYSEEAMKDRLARESGSVYDPNLVSRFLEFLQTRELH</sequence>
<feature type="domain" description="HD-GYP" evidence="2">
    <location>
        <begin position="338"/>
        <end position="531"/>
    </location>
</feature>
<feature type="domain" description="GGDEF" evidence="1">
    <location>
        <begin position="223"/>
        <end position="352"/>
    </location>
</feature>
<dbReference type="InterPro" id="IPR000160">
    <property type="entry name" value="GGDEF_dom"/>
</dbReference>
<dbReference type="EC" id="2.7.7.65" evidence="3"/>
<dbReference type="SUPFAM" id="SSF109604">
    <property type="entry name" value="HD-domain/PDEase-like"/>
    <property type="match status" value="1"/>
</dbReference>
<organism evidence="3 4">
    <name type="scientific">Acetatifactor muris</name>
    <dbReference type="NCBI Taxonomy" id="879566"/>
    <lineage>
        <taxon>Bacteria</taxon>
        <taxon>Bacillati</taxon>
        <taxon>Bacillota</taxon>
        <taxon>Clostridia</taxon>
        <taxon>Lachnospirales</taxon>
        <taxon>Lachnospiraceae</taxon>
        <taxon>Acetatifactor</taxon>
    </lineage>
</organism>
<protein>
    <submittedName>
        <fullName evidence="3">Putative diguanylate cyclase YdaM</fullName>
        <ecNumber evidence="3">2.7.7.65</ecNumber>
    </submittedName>
</protein>
<dbReference type="GO" id="GO:0052621">
    <property type="term" value="F:diguanylate cyclase activity"/>
    <property type="evidence" value="ECO:0007669"/>
    <property type="project" value="UniProtKB-EC"/>
</dbReference>
<dbReference type="Proteomes" id="UP000236311">
    <property type="component" value="Unassembled WGS sequence"/>
</dbReference>
<proteinExistence type="predicted"/>
<evidence type="ECO:0000313" key="4">
    <source>
        <dbReference type="Proteomes" id="UP000236311"/>
    </source>
</evidence>
<keyword evidence="3" id="KW-0548">Nucleotidyltransferase</keyword>
<dbReference type="Gene3D" id="3.30.70.270">
    <property type="match status" value="1"/>
</dbReference>
<dbReference type="AlphaFoldDB" id="A0A2K4ZF18"/>
<evidence type="ECO:0000259" key="1">
    <source>
        <dbReference type="PROSITE" id="PS50887"/>
    </source>
</evidence>
<name>A0A2K4ZF18_9FIRM</name>
<dbReference type="CDD" id="cd00077">
    <property type="entry name" value="HDc"/>
    <property type="match status" value="1"/>
</dbReference>
<dbReference type="PROSITE" id="PS51832">
    <property type="entry name" value="HD_GYP"/>
    <property type="match status" value="1"/>
</dbReference>
<dbReference type="Pfam" id="PF13487">
    <property type="entry name" value="HD_5"/>
    <property type="match status" value="1"/>
</dbReference>
<dbReference type="PANTHER" id="PTHR45138">
    <property type="entry name" value="REGULATORY COMPONENTS OF SENSORY TRANSDUCTION SYSTEM"/>
    <property type="match status" value="1"/>
</dbReference>
<dbReference type="InterPro" id="IPR003607">
    <property type="entry name" value="HD/PDEase_dom"/>
</dbReference>
<evidence type="ECO:0000313" key="3">
    <source>
        <dbReference type="EMBL" id="SOY29049.1"/>
    </source>
</evidence>
<dbReference type="InterPro" id="IPR037522">
    <property type="entry name" value="HD_GYP_dom"/>
</dbReference>
<gene>
    <name evidence="3" type="primary">ydaM</name>
    <name evidence="3" type="ORF">AMURIS_01764</name>
</gene>
<keyword evidence="3" id="KW-0808">Transferase</keyword>
<keyword evidence="4" id="KW-1185">Reference proteome</keyword>
<dbReference type="SMART" id="SM00267">
    <property type="entry name" value="GGDEF"/>
    <property type="match status" value="1"/>
</dbReference>